<keyword evidence="8" id="KW-1185">Reference proteome</keyword>
<name>A0A6J5Y8M9_PRUAR</name>
<dbReference type="SMART" id="SM00614">
    <property type="entry name" value="ZnF_BED"/>
    <property type="match status" value="1"/>
</dbReference>
<feature type="region of interest" description="Disordered" evidence="5">
    <location>
        <begin position="1"/>
        <end position="48"/>
    </location>
</feature>
<accession>A0A6J5Y8M9</accession>
<dbReference type="GO" id="GO:0006357">
    <property type="term" value="P:regulation of transcription by RNA polymerase II"/>
    <property type="evidence" value="ECO:0007669"/>
    <property type="project" value="TreeGrafter"/>
</dbReference>
<reference evidence="8" key="1">
    <citation type="journal article" date="2020" name="Genome Biol.">
        <title>Gamete binning: chromosome-level and haplotype-resolved genome assembly enabled by high-throughput single-cell sequencing of gamete genomes.</title>
        <authorList>
            <person name="Campoy J.A."/>
            <person name="Sun H."/>
            <person name="Goel M."/>
            <person name="Jiao W.-B."/>
            <person name="Folz-Donahue K."/>
            <person name="Wang N."/>
            <person name="Rubio M."/>
            <person name="Liu C."/>
            <person name="Kukat C."/>
            <person name="Ruiz D."/>
            <person name="Huettel B."/>
            <person name="Schneeberger K."/>
        </authorList>
    </citation>
    <scope>NUCLEOTIDE SEQUENCE [LARGE SCALE GENOMIC DNA]</scope>
    <source>
        <strain evidence="8">cv. Rojo Pasion</strain>
    </source>
</reference>
<dbReference type="OrthoDB" id="1745426at2759"/>
<dbReference type="PANTHER" id="PTHR34396">
    <property type="entry name" value="OS03G0264950 PROTEIN-RELATED"/>
    <property type="match status" value="1"/>
</dbReference>
<evidence type="ECO:0000256" key="2">
    <source>
        <dbReference type="ARBA" id="ARBA00022771"/>
    </source>
</evidence>
<gene>
    <name evidence="7" type="ORF">ORAREDHAP_LOCUS48982</name>
</gene>
<evidence type="ECO:0000259" key="6">
    <source>
        <dbReference type="PROSITE" id="PS50808"/>
    </source>
</evidence>
<feature type="compositionally biased region" description="Polar residues" evidence="5">
    <location>
        <begin position="27"/>
        <end position="39"/>
    </location>
</feature>
<dbReference type="PANTHER" id="PTHR34396:SF27">
    <property type="entry name" value="OS08G0208700 PROTEIN"/>
    <property type="match status" value="1"/>
</dbReference>
<evidence type="ECO:0000256" key="3">
    <source>
        <dbReference type="ARBA" id="ARBA00022833"/>
    </source>
</evidence>
<evidence type="ECO:0000313" key="7">
    <source>
        <dbReference type="EMBL" id="CAB4320285.1"/>
    </source>
</evidence>
<keyword evidence="3" id="KW-0862">Zinc</keyword>
<dbReference type="Proteomes" id="UP000507245">
    <property type="component" value="Unassembled WGS sequence"/>
</dbReference>
<sequence>MALSASSCLVTTPTSTSNENPTGNTSQPPTDAPSTSNGPDTLKPSNAEVLPQEAKAIDSAPIEEGERKPARPPSIIWEHFIKMQDDQKNPKAKYKYCKVYACGSKRNGISNLLGHLENQCKEYPG</sequence>
<dbReference type="GO" id="GO:0008270">
    <property type="term" value="F:zinc ion binding"/>
    <property type="evidence" value="ECO:0007669"/>
    <property type="project" value="UniProtKB-KW"/>
</dbReference>
<dbReference type="AlphaFoldDB" id="A0A6J5Y8M9"/>
<dbReference type="PROSITE" id="PS50808">
    <property type="entry name" value="ZF_BED"/>
    <property type="match status" value="1"/>
</dbReference>
<evidence type="ECO:0000256" key="1">
    <source>
        <dbReference type="ARBA" id="ARBA00022723"/>
    </source>
</evidence>
<evidence type="ECO:0000313" key="8">
    <source>
        <dbReference type="Proteomes" id="UP000507245"/>
    </source>
</evidence>
<dbReference type="InterPro" id="IPR053031">
    <property type="entry name" value="Cuticle_assoc_protein"/>
</dbReference>
<feature type="compositionally biased region" description="Polar residues" evidence="5">
    <location>
        <begin position="1"/>
        <end position="10"/>
    </location>
</feature>
<feature type="compositionally biased region" description="Low complexity" evidence="5">
    <location>
        <begin position="11"/>
        <end position="26"/>
    </location>
</feature>
<feature type="domain" description="BED-type" evidence="6">
    <location>
        <begin position="71"/>
        <end position="125"/>
    </location>
</feature>
<dbReference type="InterPro" id="IPR003656">
    <property type="entry name" value="Znf_BED"/>
</dbReference>
<organism evidence="7 8">
    <name type="scientific">Prunus armeniaca</name>
    <name type="common">Apricot</name>
    <name type="synonym">Armeniaca vulgaris</name>
    <dbReference type="NCBI Taxonomy" id="36596"/>
    <lineage>
        <taxon>Eukaryota</taxon>
        <taxon>Viridiplantae</taxon>
        <taxon>Streptophyta</taxon>
        <taxon>Embryophyta</taxon>
        <taxon>Tracheophyta</taxon>
        <taxon>Spermatophyta</taxon>
        <taxon>Magnoliopsida</taxon>
        <taxon>eudicotyledons</taxon>
        <taxon>Gunneridae</taxon>
        <taxon>Pentapetalae</taxon>
        <taxon>rosids</taxon>
        <taxon>fabids</taxon>
        <taxon>Rosales</taxon>
        <taxon>Rosaceae</taxon>
        <taxon>Amygdaloideae</taxon>
        <taxon>Amygdaleae</taxon>
        <taxon>Prunus</taxon>
    </lineage>
</organism>
<evidence type="ECO:0000256" key="4">
    <source>
        <dbReference type="PROSITE-ProRule" id="PRU00027"/>
    </source>
</evidence>
<dbReference type="EMBL" id="CAEKKB010000008">
    <property type="protein sequence ID" value="CAB4320285.1"/>
    <property type="molecule type" value="Genomic_DNA"/>
</dbReference>
<evidence type="ECO:0000256" key="5">
    <source>
        <dbReference type="SAM" id="MobiDB-lite"/>
    </source>
</evidence>
<keyword evidence="2 4" id="KW-0863">Zinc-finger</keyword>
<keyword evidence="1" id="KW-0479">Metal-binding</keyword>
<protein>
    <recommendedName>
        <fullName evidence="6">BED-type domain-containing protein</fullName>
    </recommendedName>
</protein>
<dbReference type="GO" id="GO:0005634">
    <property type="term" value="C:nucleus"/>
    <property type="evidence" value="ECO:0007669"/>
    <property type="project" value="TreeGrafter"/>
</dbReference>
<dbReference type="GO" id="GO:1990837">
    <property type="term" value="F:sequence-specific double-stranded DNA binding"/>
    <property type="evidence" value="ECO:0007669"/>
    <property type="project" value="TreeGrafter"/>
</dbReference>
<proteinExistence type="predicted"/>